<organism evidence="1 2">
    <name type="scientific">Capsicum annuum</name>
    <name type="common">Capsicum pepper</name>
    <dbReference type="NCBI Taxonomy" id="4072"/>
    <lineage>
        <taxon>Eukaryota</taxon>
        <taxon>Viridiplantae</taxon>
        <taxon>Streptophyta</taxon>
        <taxon>Embryophyta</taxon>
        <taxon>Tracheophyta</taxon>
        <taxon>Spermatophyta</taxon>
        <taxon>Magnoliopsida</taxon>
        <taxon>eudicotyledons</taxon>
        <taxon>Gunneridae</taxon>
        <taxon>Pentapetalae</taxon>
        <taxon>asterids</taxon>
        <taxon>lamiids</taxon>
        <taxon>Solanales</taxon>
        <taxon>Solanaceae</taxon>
        <taxon>Solanoideae</taxon>
        <taxon>Capsiceae</taxon>
        <taxon>Capsicum</taxon>
    </lineage>
</organism>
<dbReference type="AlphaFoldDB" id="A0A2G2ZBX7"/>
<evidence type="ECO:0000313" key="2">
    <source>
        <dbReference type="Proteomes" id="UP000222542"/>
    </source>
</evidence>
<proteinExistence type="predicted"/>
<dbReference type="EMBL" id="AYRZ02000006">
    <property type="protein sequence ID" value="PHT79479.1"/>
    <property type="molecule type" value="Genomic_DNA"/>
</dbReference>
<protein>
    <submittedName>
        <fullName evidence="1">Uncharacterized protein</fullName>
    </submittedName>
</protein>
<dbReference type="Proteomes" id="UP000222542">
    <property type="component" value="Unassembled WGS sequence"/>
</dbReference>
<keyword evidence="2" id="KW-1185">Reference proteome</keyword>
<dbReference type="Gramene" id="PHT79479">
    <property type="protein sequence ID" value="PHT79479"/>
    <property type="gene ID" value="T459_17531"/>
</dbReference>
<comment type="caution">
    <text evidence="1">The sequence shown here is derived from an EMBL/GenBank/DDBJ whole genome shotgun (WGS) entry which is preliminary data.</text>
</comment>
<gene>
    <name evidence="1" type="ORF">T459_17531</name>
</gene>
<reference evidence="1 2" key="1">
    <citation type="journal article" date="2014" name="Nat. Genet.">
        <title>Genome sequence of the hot pepper provides insights into the evolution of pungency in Capsicum species.</title>
        <authorList>
            <person name="Kim S."/>
            <person name="Park M."/>
            <person name="Yeom S.I."/>
            <person name="Kim Y.M."/>
            <person name="Lee J.M."/>
            <person name="Lee H.A."/>
            <person name="Seo E."/>
            <person name="Choi J."/>
            <person name="Cheong K."/>
            <person name="Kim K.T."/>
            <person name="Jung K."/>
            <person name="Lee G.W."/>
            <person name="Oh S.K."/>
            <person name="Bae C."/>
            <person name="Kim S.B."/>
            <person name="Lee H.Y."/>
            <person name="Kim S.Y."/>
            <person name="Kim M.S."/>
            <person name="Kang B.C."/>
            <person name="Jo Y.D."/>
            <person name="Yang H.B."/>
            <person name="Jeong H.J."/>
            <person name="Kang W.H."/>
            <person name="Kwon J.K."/>
            <person name="Shin C."/>
            <person name="Lim J.Y."/>
            <person name="Park J.H."/>
            <person name="Huh J.H."/>
            <person name="Kim J.S."/>
            <person name="Kim B.D."/>
            <person name="Cohen O."/>
            <person name="Paran I."/>
            <person name="Suh M.C."/>
            <person name="Lee S.B."/>
            <person name="Kim Y.K."/>
            <person name="Shin Y."/>
            <person name="Noh S.J."/>
            <person name="Park J."/>
            <person name="Seo Y.S."/>
            <person name="Kwon S.Y."/>
            <person name="Kim H.A."/>
            <person name="Park J.M."/>
            <person name="Kim H.J."/>
            <person name="Choi S.B."/>
            <person name="Bosland P.W."/>
            <person name="Reeves G."/>
            <person name="Jo S.H."/>
            <person name="Lee B.W."/>
            <person name="Cho H.T."/>
            <person name="Choi H.S."/>
            <person name="Lee M.S."/>
            <person name="Yu Y."/>
            <person name="Do Choi Y."/>
            <person name="Park B.S."/>
            <person name="van Deynze A."/>
            <person name="Ashrafi H."/>
            <person name="Hill T."/>
            <person name="Kim W.T."/>
            <person name="Pai H.S."/>
            <person name="Ahn H.K."/>
            <person name="Yeam I."/>
            <person name="Giovannoni J.J."/>
            <person name="Rose J.K."/>
            <person name="Sorensen I."/>
            <person name="Lee S.J."/>
            <person name="Kim R.W."/>
            <person name="Choi I.Y."/>
            <person name="Choi B.S."/>
            <person name="Lim J.S."/>
            <person name="Lee Y.H."/>
            <person name="Choi D."/>
        </authorList>
    </citation>
    <scope>NUCLEOTIDE SEQUENCE [LARGE SCALE GENOMIC DNA]</scope>
    <source>
        <strain evidence="2">cv. CM334</strain>
    </source>
</reference>
<dbReference type="STRING" id="4072.A0A2G2ZBX7"/>
<name>A0A2G2ZBX7_CAPAN</name>
<accession>A0A2G2ZBX7</accession>
<reference evidence="1 2" key="2">
    <citation type="journal article" date="2017" name="Genome Biol.">
        <title>New reference genome sequences of hot pepper reveal the massive evolution of plant disease-resistance genes by retroduplication.</title>
        <authorList>
            <person name="Kim S."/>
            <person name="Park J."/>
            <person name="Yeom S.I."/>
            <person name="Kim Y.M."/>
            <person name="Seo E."/>
            <person name="Kim K.T."/>
            <person name="Kim M.S."/>
            <person name="Lee J.M."/>
            <person name="Cheong K."/>
            <person name="Shin H.S."/>
            <person name="Kim S.B."/>
            <person name="Han K."/>
            <person name="Lee J."/>
            <person name="Park M."/>
            <person name="Lee H.A."/>
            <person name="Lee H.Y."/>
            <person name="Lee Y."/>
            <person name="Oh S."/>
            <person name="Lee J.H."/>
            <person name="Choi E."/>
            <person name="Choi E."/>
            <person name="Lee S.E."/>
            <person name="Jeon J."/>
            <person name="Kim H."/>
            <person name="Choi G."/>
            <person name="Song H."/>
            <person name="Lee J."/>
            <person name="Lee S.C."/>
            <person name="Kwon J.K."/>
            <person name="Lee H.Y."/>
            <person name="Koo N."/>
            <person name="Hong Y."/>
            <person name="Kim R.W."/>
            <person name="Kang W.H."/>
            <person name="Huh J.H."/>
            <person name="Kang B.C."/>
            <person name="Yang T.J."/>
            <person name="Lee Y.H."/>
            <person name="Bennetzen J.L."/>
            <person name="Choi D."/>
        </authorList>
    </citation>
    <scope>NUCLEOTIDE SEQUENCE [LARGE SCALE GENOMIC DNA]</scope>
    <source>
        <strain evidence="2">cv. CM334</strain>
    </source>
</reference>
<evidence type="ECO:0000313" key="1">
    <source>
        <dbReference type="EMBL" id="PHT79479.1"/>
    </source>
</evidence>
<sequence length="55" mass="6466">MTPIRNKTEDCIIIDAEDYKATGYSDVPMFVQHIEVMMEEIDRIDEKIEMKDAED</sequence>